<accession>A0ABD6CJ25</accession>
<name>A0ABD6CJ25_9EURY</name>
<dbReference type="Proteomes" id="UP001597119">
    <property type="component" value="Unassembled WGS sequence"/>
</dbReference>
<gene>
    <name evidence="2" type="ORF">ACFR9U_20855</name>
</gene>
<dbReference type="Pfam" id="PF24349">
    <property type="entry name" value="DUF7509"/>
    <property type="match status" value="1"/>
</dbReference>
<feature type="domain" description="DUF7509" evidence="1">
    <location>
        <begin position="2"/>
        <end position="214"/>
    </location>
</feature>
<keyword evidence="3" id="KW-1185">Reference proteome</keyword>
<reference evidence="2 3" key="1">
    <citation type="journal article" date="2019" name="Int. J. Syst. Evol. Microbiol.">
        <title>The Global Catalogue of Microorganisms (GCM) 10K type strain sequencing project: providing services to taxonomists for standard genome sequencing and annotation.</title>
        <authorList>
            <consortium name="The Broad Institute Genomics Platform"/>
            <consortium name="The Broad Institute Genome Sequencing Center for Infectious Disease"/>
            <person name="Wu L."/>
            <person name="Ma J."/>
        </authorList>
    </citation>
    <scope>NUCLEOTIDE SEQUENCE [LARGE SCALE GENOMIC DNA]</scope>
    <source>
        <strain evidence="2 3">CGMCC 1.12125</strain>
    </source>
</reference>
<dbReference type="RefSeq" id="WP_247381109.1">
    <property type="nucleotide sequence ID" value="NZ_JALLGV010000009.1"/>
</dbReference>
<evidence type="ECO:0000313" key="3">
    <source>
        <dbReference type="Proteomes" id="UP001597119"/>
    </source>
</evidence>
<dbReference type="InterPro" id="IPR055931">
    <property type="entry name" value="DUF7509"/>
</dbReference>
<organism evidence="2 3">
    <name type="scientific">Halorientalis brevis</name>
    <dbReference type="NCBI Taxonomy" id="1126241"/>
    <lineage>
        <taxon>Archaea</taxon>
        <taxon>Methanobacteriati</taxon>
        <taxon>Methanobacteriota</taxon>
        <taxon>Stenosarchaea group</taxon>
        <taxon>Halobacteria</taxon>
        <taxon>Halobacteriales</taxon>
        <taxon>Haloarculaceae</taxon>
        <taxon>Halorientalis</taxon>
    </lineage>
</organism>
<evidence type="ECO:0000313" key="2">
    <source>
        <dbReference type="EMBL" id="MFD1589433.1"/>
    </source>
</evidence>
<comment type="caution">
    <text evidence="2">The sequence shown here is derived from an EMBL/GenBank/DDBJ whole genome shotgun (WGS) entry which is preliminary data.</text>
</comment>
<proteinExistence type="predicted"/>
<evidence type="ECO:0000259" key="1">
    <source>
        <dbReference type="Pfam" id="PF24349"/>
    </source>
</evidence>
<protein>
    <recommendedName>
        <fullName evidence="1">DUF7509 domain-containing protein</fullName>
    </recommendedName>
</protein>
<sequence length="217" mass="23958">MRDRIRGELGDVVHSQLLVYLMGPYTAFDIRSALEQAEDPTDVVDLASLPESIDFGALVDSDGELDGDEAMLDLLLEVRDTLRTKPGVNAFLALDIDIPLAETDAATQSIEFALASNAVVYLVPKLGDNLGVGIETGSVLEAIFQRDDVGETGHDERVAFVHESGVRSAMIASVVERWDAQVYTYEDRTDLVRKVRLYVRDIARREQHGELPRLGDE</sequence>
<dbReference type="EMBL" id="JBHUDJ010000015">
    <property type="protein sequence ID" value="MFD1589433.1"/>
    <property type="molecule type" value="Genomic_DNA"/>
</dbReference>
<dbReference type="AlphaFoldDB" id="A0ABD6CJ25"/>